<dbReference type="RefSeq" id="WP_307069843.1">
    <property type="nucleotide sequence ID" value="NZ_JAUSUP010000016.1"/>
</dbReference>
<evidence type="ECO:0000256" key="10">
    <source>
        <dbReference type="ARBA" id="ARBA00023136"/>
    </source>
</evidence>
<keyword evidence="7" id="KW-0630">Potassium</keyword>
<evidence type="ECO:0000256" key="4">
    <source>
        <dbReference type="ARBA" id="ARBA00022692"/>
    </source>
</evidence>
<dbReference type="InterPro" id="IPR005821">
    <property type="entry name" value="Ion_trans_dom"/>
</dbReference>
<feature type="transmembrane region" description="Helical" evidence="12">
    <location>
        <begin position="100"/>
        <end position="117"/>
    </location>
</feature>
<gene>
    <name evidence="14" type="ORF">J2R98_002742</name>
</gene>
<evidence type="ECO:0000256" key="12">
    <source>
        <dbReference type="SAM" id="Phobius"/>
    </source>
</evidence>
<feature type="transmembrane region" description="Helical" evidence="12">
    <location>
        <begin position="27"/>
        <end position="48"/>
    </location>
</feature>
<evidence type="ECO:0000256" key="11">
    <source>
        <dbReference type="ARBA" id="ARBA00023303"/>
    </source>
</evidence>
<evidence type="ECO:0000256" key="2">
    <source>
        <dbReference type="ARBA" id="ARBA00022448"/>
    </source>
</evidence>
<evidence type="ECO:0000256" key="8">
    <source>
        <dbReference type="ARBA" id="ARBA00022989"/>
    </source>
</evidence>
<feature type="domain" description="Ion transport" evidence="13">
    <location>
        <begin position="26"/>
        <end position="144"/>
    </location>
</feature>
<keyword evidence="2" id="KW-0813">Transport</keyword>
<dbReference type="PANTHER" id="PTHR11537">
    <property type="entry name" value="VOLTAGE-GATED POTASSIUM CHANNEL"/>
    <property type="match status" value="1"/>
</dbReference>
<keyword evidence="15" id="KW-1185">Reference proteome</keyword>
<feature type="transmembrane region" description="Helical" evidence="12">
    <location>
        <begin position="60"/>
        <end position="80"/>
    </location>
</feature>
<name>A0ABU0DWV9_9BACI</name>
<keyword evidence="3" id="KW-0633">Potassium transport</keyword>
<accession>A0ABU0DWV9</accession>
<evidence type="ECO:0000256" key="1">
    <source>
        <dbReference type="ARBA" id="ARBA00004141"/>
    </source>
</evidence>
<dbReference type="GO" id="GO:0034220">
    <property type="term" value="P:monoatomic ion transmembrane transport"/>
    <property type="evidence" value="ECO:0007669"/>
    <property type="project" value="UniProtKB-KW"/>
</dbReference>
<proteinExistence type="predicted"/>
<keyword evidence="5" id="KW-0631">Potassium channel</keyword>
<evidence type="ECO:0000259" key="13">
    <source>
        <dbReference type="Pfam" id="PF00520"/>
    </source>
</evidence>
<keyword evidence="8 12" id="KW-1133">Transmembrane helix</keyword>
<organism evidence="14 15">
    <name type="scientific">Alkalibacillus filiformis</name>
    <dbReference type="NCBI Taxonomy" id="200990"/>
    <lineage>
        <taxon>Bacteria</taxon>
        <taxon>Bacillati</taxon>
        <taxon>Bacillota</taxon>
        <taxon>Bacilli</taxon>
        <taxon>Bacillales</taxon>
        <taxon>Bacillaceae</taxon>
        <taxon>Alkalibacillus</taxon>
    </lineage>
</organism>
<comment type="caution">
    <text evidence="14">The sequence shown here is derived from an EMBL/GenBank/DDBJ whole genome shotgun (WGS) entry which is preliminary data.</text>
</comment>
<keyword evidence="6" id="KW-0851">Voltage-gated channel</keyword>
<evidence type="ECO:0000256" key="5">
    <source>
        <dbReference type="ARBA" id="ARBA00022826"/>
    </source>
</evidence>
<sequence>MIHIESLKWQTFNIIKLNPPKPTVGKFFDVFLILLITANIVTTVQRYLMPEMYAAWEDSIFVLKQFSLVFFTLEYILRIWTAVYKAGYEHPVKGRIKYMFSLYMVIDLLAIIPFYFYQLDSFILRMLRVFKMLKLLKVMHFLKEIVEYNLGRSKYRNYREKYDAK</sequence>
<evidence type="ECO:0000256" key="3">
    <source>
        <dbReference type="ARBA" id="ARBA00022538"/>
    </source>
</evidence>
<dbReference type="Proteomes" id="UP001236723">
    <property type="component" value="Unassembled WGS sequence"/>
</dbReference>
<comment type="subcellular location">
    <subcellularLocation>
        <location evidence="1">Membrane</location>
        <topology evidence="1">Multi-pass membrane protein</topology>
    </subcellularLocation>
</comment>
<dbReference type="Gene3D" id="1.20.120.350">
    <property type="entry name" value="Voltage-gated potassium channels. Chain C"/>
    <property type="match status" value="1"/>
</dbReference>
<dbReference type="PANTHER" id="PTHR11537:SF254">
    <property type="entry name" value="POTASSIUM VOLTAGE-GATED CHANNEL PROTEIN SHAB"/>
    <property type="match status" value="1"/>
</dbReference>
<evidence type="ECO:0000313" key="15">
    <source>
        <dbReference type="Proteomes" id="UP001236723"/>
    </source>
</evidence>
<dbReference type="InterPro" id="IPR028325">
    <property type="entry name" value="VG_K_chnl"/>
</dbReference>
<dbReference type="EMBL" id="JAUSUP010000016">
    <property type="protein sequence ID" value="MDQ0352891.1"/>
    <property type="molecule type" value="Genomic_DNA"/>
</dbReference>
<evidence type="ECO:0000256" key="9">
    <source>
        <dbReference type="ARBA" id="ARBA00023065"/>
    </source>
</evidence>
<keyword evidence="4 12" id="KW-0812">Transmembrane</keyword>
<dbReference type="InterPro" id="IPR027359">
    <property type="entry name" value="Volt_channel_dom_sf"/>
</dbReference>
<dbReference type="Pfam" id="PF00520">
    <property type="entry name" value="Ion_trans"/>
    <property type="match status" value="1"/>
</dbReference>
<evidence type="ECO:0000256" key="6">
    <source>
        <dbReference type="ARBA" id="ARBA00022882"/>
    </source>
</evidence>
<evidence type="ECO:0000256" key="7">
    <source>
        <dbReference type="ARBA" id="ARBA00022958"/>
    </source>
</evidence>
<protein>
    <submittedName>
        <fullName evidence="14">Voltage-gated potassium channel</fullName>
    </submittedName>
</protein>
<reference evidence="14 15" key="1">
    <citation type="submission" date="2023-07" db="EMBL/GenBank/DDBJ databases">
        <title>Genomic Encyclopedia of Type Strains, Phase IV (KMG-IV): sequencing the most valuable type-strain genomes for metagenomic binning, comparative biology and taxonomic classification.</title>
        <authorList>
            <person name="Goeker M."/>
        </authorList>
    </citation>
    <scope>NUCLEOTIDE SEQUENCE [LARGE SCALE GENOMIC DNA]</scope>
    <source>
        <strain evidence="14 15">DSM 15448</strain>
    </source>
</reference>
<keyword evidence="9" id="KW-0406">Ion transport</keyword>
<keyword evidence="10 12" id="KW-0472">Membrane</keyword>
<dbReference type="SUPFAM" id="SSF81324">
    <property type="entry name" value="Voltage-gated potassium channels"/>
    <property type="match status" value="1"/>
</dbReference>
<evidence type="ECO:0000313" key="14">
    <source>
        <dbReference type="EMBL" id="MDQ0352891.1"/>
    </source>
</evidence>
<keyword evidence="11 14" id="KW-0407">Ion channel</keyword>